<dbReference type="AlphaFoldDB" id="A1ZDL4"/>
<feature type="chain" id="PRO_5002641814" evidence="1">
    <location>
        <begin position="28"/>
        <end position="768"/>
    </location>
</feature>
<dbReference type="SUPFAM" id="SSF49299">
    <property type="entry name" value="PKD domain"/>
    <property type="match status" value="1"/>
</dbReference>
<dbReference type="InterPro" id="IPR035986">
    <property type="entry name" value="PKD_dom_sf"/>
</dbReference>
<dbReference type="Pfam" id="PF13585">
    <property type="entry name" value="CHU_C"/>
    <property type="match status" value="1"/>
</dbReference>
<evidence type="ECO:0000313" key="3">
    <source>
        <dbReference type="EMBL" id="EAY31753.1"/>
    </source>
</evidence>
<evidence type="ECO:0000256" key="1">
    <source>
        <dbReference type="SAM" id="SignalP"/>
    </source>
</evidence>
<dbReference type="InterPro" id="IPR013783">
    <property type="entry name" value="Ig-like_fold"/>
</dbReference>
<evidence type="ECO:0000259" key="2">
    <source>
        <dbReference type="PROSITE" id="PS50093"/>
    </source>
</evidence>
<dbReference type="eggNOG" id="COG3291">
    <property type="taxonomic scope" value="Bacteria"/>
</dbReference>
<dbReference type="InterPro" id="IPR035234">
    <property type="entry name" value="IgGFc-bd_N"/>
</dbReference>
<dbReference type="InterPro" id="IPR022409">
    <property type="entry name" value="PKD/Chitinase_dom"/>
</dbReference>
<dbReference type="Pfam" id="PF17517">
    <property type="entry name" value="IgGFc_binding"/>
    <property type="match status" value="1"/>
</dbReference>
<keyword evidence="1" id="KW-0732">Signal</keyword>
<gene>
    <name evidence="3" type="ORF">M23134_05259</name>
</gene>
<dbReference type="CDD" id="cd00146">
    <property type="entry name" value="PKD"/>
    <property type="match status" value="1"/>
</dbReference>
<keyword evidence="4" id="KW-1185">Reference proteome</keyword>
<name>A1ZDL4_MICM2</name>
<dbReference type="NCBIfam" id="TIGR04131">
    <property type="entry name" value="Bac_Flav_CTERM"/>
    <property type="match status" value="1"/>
</dbReference>
<dbReference type="PANTHER" id="PTHR46534">
    <property type="entry name" value="IGGFC_BINDING DOMAIN-CONTAINING PROTEIN"/>
    <property type="match status" value="1"/>
</dbReference>
<organism evidence="3 4">
    <name type="scientific">Microscilla marina ATCC 23134</name>
    <dbReference type="NCBI Taxonomy" id="313606"/>
    <lineage>
        <taxon>Bacteria</taxon>
        <taxon>Pseudomonadati</taxon>
        <taxon>Bacteroidota</taxon>
        <taxon>Cytophagia</taxon>
        <taxon>Cytophagales</taxon>
        <taxon>Microscillaceae</taxon>
        <taxon>Microscilla</taxon>
    </lineage>
</organism>
<dbReference type="SMART" id="SM00089">
    <property type="entry name" value="PKD"/>
    <property type="match status" value="1"/>
</dbReference>
<dbReference type="Proteomes" id="UP000004095">
    <property type="component" value="Unassembled WGS sequence"/>
</dbReference>
<dbReference type="InterPro" id="IPR000601">
    <property type="entry name" value="PKD_dom"/>
</dbReference>
<dbReference type="PROSITE" id="PS50093">
    <property type="entry name" value="PKD"/>
    <property type="match status" value="1"/>
</dbReference>
<accession>A1ZDL4</accession>
<feature type="domain" description="PKD" evidence="2">
    <location>
        <begin position="442"/>
        <end position="519"/>
    </location>
</feature>
<dbReference type="Gene3D" id="2.60.40.10">
    <property type="entry name" value="Immunoglobulins"/>
    <property type="match status" value="1"/>
</dbReference>
<dbReference type="InterPro" id="IPR026341">
    <property type="entry name" value="T9SS_type_B"/>
</dbReference>
<reference evidence="3 4" key="1">
    <citation type="submission" date="2007-01" db="EMBL/GenBank/DDBJ databases">
        <authorList>
            <person name="Haygood M."/>
            <person name="Podell S."/>
            <person name="Anderson C."/>
            <person name="Hopkinson B."/>
            <person name="Roe K."/>
            <person name="Barbeau K."/>
            <person name="Gaasterland T."/>
            <person name="Ferriera S."/>
            <person name="Johnson J."/>
            <person name="Kravitz S."/>
            <person name="Beeson K."/>
            <person name="Sutton G."/>
            <person name="Rogers Y.-H."/>
            <person name="Friedman R."/>
            <person name="Frazier M."/>
            <person name="Venter J.C."/>
        </authorList>
    </citation>
    <scope>NUCLEOTIDE SEQUENCE [LARGE SCALE GENOMIC DNA]</scope>
    <source>
        <strain evidence="3 4">ATCC 23134</strain>
    </source>
</reference>
<protein>
    <submittedName>
        <fullName evidence="3">PKD domain protein</fullName>
    </submittedName>
</protein>
<sequence length="768" mass="80650">MKKVYSLLRFCLVVSAFSSLSFSSAQAQIATEGQEFWFAFLPHAGATNLRIMVTSNDSTANVTVSMPANGGFTDINQAVTTDKSAIIDVPVGNIASAGTGDFGFKLRSDKNVSVYLLNSKTGSLDGTVVYPHDSSQDWTRSITGNFSDYFVTTPEANSSFAVVATVDATDVILTPSGGAATTVTLNAGQTHVITGADLSGYRVQACKPVLTFAGGETLTQGCTATNHMMSQMYPFETWGTRFFTVPSGGAITNYGVKIVASTDGTTVTIDSLDNNPITLNKGQAVTIDTLTRPACFEASAPVTITQFMKGNNCNGNGGAATGDGNPAMVVLNHVQQSVDQVTFSVDTTNTSSVANRYLTIIIPDGNQNALQLNGQAIPAGSFTQYAVCTDYVHATVDISTIIPSGVFSKATLSGGNGLLAYVHGRSANDGLVYSAGYNVSKIPVSASGNPNPTCTGTSTTFNASGPNNIASYLWTFPDGSTATGTSASYTIRSTADTSFSVKATNDAGCDSTISFTITVDTIILALPEEAIVCDTLTLDAGAGFSSYTWSNGANTQTTQVTEAGTYSVTVTRNSCRATASVRVVSGTLPTSKIAVSPAPPTANVLGLERTAYLCVEEGETLSLTADSTNTAESVTWNTGLNTNQITVNAAGTYIATIRFSAGCVVVDSVVVQDVCEVKFLVPTAFSPNGDGTNDGLQIFGKGFFNLDFRVFNRWGELIYFSKSQENQWDGTAHGFDAPNGTYVWRAIYEDVKSPGTKIKKFGRVTLVR</sequence>
<feature type="signal peptide" evidence="1">
    <location>
        <begin position="1"/>
        <end position="27"/>
    </location>
</feature>
<dbReference type="EMBL" id="AAWS01000002">
    <property type="protein sequence ID" value="EAY31753.1"/>
    <property type="molecule type" value="Genomic_DNA"/>
</dbReference>
<proteinExistence type="predicted"/>
<comment type="caution">
    <text evidence="3">The sequence shown here is derived from an EMBL/GenBank/DDBJ whole genome shotgun (WGS) entry which is preliminary data.</text>
</comment>
<dbReference type="PANTHER" id="PTHR46534:SF1">
    <property type="entry name" value="IGGFC-BINDING PROTEIN N-TERMINAL DOMAIN-CONTAINING PROTEIN"/>
    <property type="match status" value="1"/>
</dbReference>
<dbReference type="Pfam" id="PF18911">
    <property type="entry name" value="PKD_4"/>
    <property type="match status" value="1"/>
</dbReference>
<evidence type="ECO:0000313" key="4">
    <source>
        <dbReference type="Proteomes" id="UP000004095"/>
    </source>
</evidence>